<accession>A0A6A5VWP7</accession>
<dbReference type="InterPro" id="IPR002938">
    <property type="entry name" value="FAD-bd"/>
</dbReference>
<dbReference type="GO" id="GO:0071949">
    <property type="term" value="F:FAD binding"/>
    <property type="evidence" value="ECO:0007669"/>
    <property type="project" value="InterPro"/>
</dbReference>
<evidence type="ECO:0000256" key="1">
    <source>
        <dbReference type="ARBA" id="ARBA00022630"/>
    </source>
</evidence>
<dbReference type="PANTHER" id="PTHR46720:SF3">
    <property type="entry name" value="FAD-BINDING DOMAIN-CONTAINING PROTEIN-RELATED"/>
    <property type="match status" value="1"/>
</dbReference>
<proteinExistence type="predicted"/>
<sequence length="438" mass="48215">MSPTEPPQAVPFHIAIVGGGIAGLITAIGILRYNIPITIYEAAAHFGEIGAGVSIGPNAGRALELISPDVARAFDICRTDNQWESHRRNFFTCRVGDARKADKDGFVKPGVKVGDALFTTPFKVEGKSGGVHRAHFLDELVKQVPDGVAKFGKRLDKYSEAEDGSGDVVLHFHDGTTAQHTAVIACDGIKSRSREILLGKDDPAASAVFSGKYCYRGLIPMEEATALLGEEVAANSNMFFGYHGHMLTFPIEKGKTMNVVAFASKEQWEDSKWVVSTTKEEMVADFDGWGSHVHKILKAIQKPDIWALFYHPRCHTFYKGRICLLGDAAHATTPHHGAGAGMCIEDALIMSCLANEAKSVQDLEKAFTAFDEVRRPRSQKNVIESKQAGMLYDFELEGDDLDKVEKNFTTRMDWIWGFDIVAQVEEAKKLFHEVKAKI</sequence>
<keyword evidence="1" id="KW-0285">Flavoprotein</keyword>
<dbReference type="GO" id="GO:0016491">
    <property type="term" value="F:oxidoreductase activity"/>
    <property type="evidence" value="ECO:0007669"/>
    <property type="project" value="UniProtKB-KW"/>
</dbReference>
<dbReference type="EMBL" id="ML977715">
    <property type="protein sequence ID" value="KAF1993287.1"/>
    <property type="molecule type" value="Genomic_DNA"/>
</dbReference>
<dbReference type="SUPFAM" id="SSF51905">
    <property type="entry name" value="FAD/NAD(P)-binding domain"/>
    <property type="match status" value="1"/>
</dbReference>
<feature type="domain" description="FAD-binding" evidence="5">
    <location>
        <begin position="154"/>
        <end position="353"/>
    </location>
</feature>
<dbReference type="Proteomes" id="UP000799779">
    <property type="component" value="Unassembled WGS sequence"/>
</dbReference>
<keyword evidence="7" id="KW-1185">Reference proteome</keyword>
<evidence type="ECO:0000313" key="7">
    <source>
        <dbReference type="Proteomes" id="UP000799779"/>
    </source>
</evidence>
<dbReference type="FunFam" id="3.50.50.60:FF:000153">
    <property type="entry name" value="Salicylate hydroxylase, putative"/>
    <property type="match status" value="1"/>
</dbReference>
<dbReference type="InterPro" id="IPR036188">
    <property type="entry name" value="FAD/NAD-bd_sf"/>
</dbReference>
<evidence type="ECO:0000256" key="4">
    <source>
        <dbReference type="SAM" id="Phobius"/>
    </source>
</evidence>
<evidence type="ECO:0000313" key="6">
    <source>
        <dbReference type="EMBL" id="KAF1993287.1"/>
    </source>
</evidence>
<keyword evidence="4" id="KW-0472">Membrane</keyword>
<keyword evidence="3" id="KW-0560">Oxidoreductase</keyword>
<dbReference type="GO" id="GO:0044550">
    <property type="term" value="P:secondary metabolite biosynthetic process"/>
    <property type="evidence" value="ECO:0007669"/>
    <property type="project" value="TreeGrafter"/>
</dbReference>
<gene>
    <name evidence="6" type="ORF">P154DRAFT_477888</name>
</gene>
<evidence type="ECO:0000256" key="2">
    <source>
        <dbReference type="ARBA" id="ARBA00022827"/>
    </source>
</evidence>
<feature type="transmembrane region" description="Helical" evidence="4">
    <location>
        <begin position="12"/>
        <end position="31"/>
    </location>
</feature>
<organism evidence="6 7">
    <name type="scientific">Amniculicola lignicola CBS 123094</name>
    <dbReference type="NCBI Taxonomy" id="1392246"/>
    <lineage>
        <taxon>Eukaryota</taxon>
        <taxon>Fungi</taxon>
        <taxon>Dikarya</taxon>
        <taxon>Ascomycota</taxon>
        <taxon>Pezizomycotina</taxon>
        <taxon>Dothideomycetes</taxon>
        <taxon>Pleosporomycetidae</taxon>
        <taxon>Pleosporales</taxon>
        <taxon>Amniculicolaceae</taxon>
        <taxon>Amniculicola</taxon>
    </lineage>
</organism>
<protein>
    <submittedName>
        <fullName evidence="6">Salicylate hydroxylase-like protein</fullName>
    </submittedName>
</protein>
<dbReference type="PRINTS" id="PR00420">
    <property type="entry name" value="RNGMNOXGNASE"/>
</dbReference>
<dbReference type="Pfam" id="PF01494">
    <property type="entry name" value="FAD_binding_3"/>
    <property type="match status" value="1"/>
</dbReference>
<dbReference type="SUPFAM" id="SSF54373">
    <property type="entry name" value="FAD-linked reductases, C-terminal domain"/>
    <property type="match status" value="1"/>
</dbReference>
<dbReference type="OrthoDB" id="417877at2759"/>
<dbReference type="InterPro" id="IPR051104">
    <property type="entry name" value="FAD_monoxygenase"/>
</dbReference>
<name>A0A6A5VWP7_9PLEO</name>
<keyword evidence="4" id="KW-0812">Transmembrane</keyword>
<keyword evidence="4" id="KW-1133">Transmembrane helix</keyword>
<dbReference type="AlphaFoldDB" id="A0A6A5VWP7"/>
<evidence type="ECO:0000256" key="3">
    <source>
        <dbReference type="ARBA" id="ARBA00023002"/>
    </source>
</evidence>
<reference evidence="6" key="1">
    <citation type="journal article" date="2020" name="Stud. Mycol.">
        <title>101 Dothideomycetes genomes: a test case for predicting lifestyles and emergence of pathogens.</title>
        <authorList>
            <person name="Haridas S."/>
            <person name="Albert R."/>
            <person name="Binder M."/>
            <person name="Bloem J."/>
            <person name="Labutti K."/>
            <person name="Salamov A."/>
            <person name="Andreopoulos B."/>
            <person name="Baker S."/>
            <person name="Barry K."/>
            <person name="Bills G."/>
            <person name="Bluhm B."/>
            <person name="Cannon C."/>
            <person name="Castanera R."/>
            <person name="Culley D."/>
            <person name="Daum C."/>
            <person name="Ezra D."/>
            <person name="Gonzalez J."/>
            <person name="Henrissat B."/>
            <person name="Kuo A."/>
            <person name="Liang C."/>
            <person name="Lipzen A."/>
            <person name="Lutzoni F."/>
            <person name="Magnuson J."/>
            <person name="Mondo S."/>
            <person name="Nolan M."/>
            <person name="Ohm R."/>
            <person name="Pangilinan J."/>
            <person name="Park H.-J."/>
            <person name="Ramirez L."/>
            <person name="Alfaro M."/>
            <person name="Sun H."/>
            <person name="Tritt A."/>
            <person name="Yoshinaga Y."/>
            <person name="Zwiers L.-H."/>
            <person name="Turgeon B."/>
            <person name="Goodwin S."/>
            <person name="Spatafora J."/>
            <person name="Crous P."/>
            <person name="Grigoriev I."/>
        </authorList>
    </citation>
    <scope>NUCLEOTIDE SEQUENCE</scope>
    <source>
        <strain evidence="6">CBS 123094</strain>
    </source>
</reference>
<keyword evidence="2" id="KW-0274">FAD</keyword>
<dbReference type="PANTHER" id="PTHR46720">
    <property type="entry name" value="HYDROXYLASE, PUTATIVE (AFU_ORTHOLOGUE AFUA_3G01460)-RELATED"/>
    <property type="match status" value="1"/>
</dbReference>
<dbReference type="Gene3D" id="3.50.50.60">
    <property type="entry name" value="FAD/NAD(P)-binding domain"/>
    <property type="match status" value="1"/>
</dbReference>
<evidence type="ECO:0000259" key="5">
    <source>
        <dbReference type="Pfam" id="PF01494"/>
    </source>
</evidence>